<dbReference type="Gene3D" id="1.10.1200.10">
    <property type="entry name" value="ACP-like"/>
    <property type="match status" value="1"/>
</dbReference>
<dbReference type="InterPro" id="IPR013968">
    <property type="entry name" value="PKS_KR"/>
</dbReference>
<dbReference type="PROSITE" id="PS52004">
    <property type="entry name" value="KS3_2"/>
    <property type="match status" value="1"/>
</dbReference>
<dbReference type="GO" id="GO:0031177">
    <property type="term" value="F:phosphopantetheine binding"/>
    <property type="evidence" value="ECO:0007669"/>
    <property type="project" value="InterPro"/>
</dbReference>
<feature type="domain" description="PKS/mFAS DH" evidence="11">
    <location>
        <begin position="987"/>
        <end position="1300"/>
    </location>
</feature>
<comment type="caution">
    <text evidence="12">The sequence shown here is derived from an EMBL/GenBank/DDBJ whole genome shotgun (WGS) entry which is preliminary data.</text>
</comment>
<dbReference type="InterPro" id="IPR049551">
    <property type="entry name" value="PKS_DH_C"/>
</dbReference>
<dbReference type="InterPro" id="IPR036736">
    <property type="entry name" value="ACP-like_sf"/>
</dbReference>
<dbReference type="Gene3D" id="3.40.50.150">
    <property type="entry name" value="Vaccinia Virus protein VP39"/>
    <property type="match status" value="1"/>
</dbReference>
<dbReference type="InterPro" id="IPR020806">
    <property type="entry name" value="PKS_PP-bd"/>
</dbReference>
<organism evidence="12 13">
    <name type="scientific">Amylocarpus encephaloides</name>
    <dbReference type="NCBI Taxonomy" id="45428"/>
    <lineage>
        <taxon>Eukaryota</taxon>
        <taxon>Fungi</taxon>
        <taxon>Dikarya</taxon>
        <taxon>Ascomycota</taxon>
        <taxon>Pezizomycotina</taxon>
        <taxon>Leotiomycetes</taxon>
        <taxon>Helotiales</taxon>
        <taxon>Helotiales incertae sedis</taxon>
        <taxon>Amylocarpus</taxon>
    </lineage>
</organism>
<evidence type="ECO:0000256" key="2">
    <source>
        <dbReference type="ARBA" id="ARBA00022553"/>
    </source>
</evidence>
<dbReference type="InterPro" id="IPR050091">
    <property type="entry name" value="PKS_NRPS_Biosynth_Enz"/>
</dbReference>
<dbReference type="Pfam" id="PF16197">
    <property type="entry name" value="KAsynt_C_assoc"/>
    <property type="match status" value="1"/>
</dbReference>
<evidence type="ECO:0000259" key="11">
    <source>
        <dbReference type="PROSITE" id="PS52019"/>
    </source>
</evidence>
<dbReference type="InterPro" id="IPR036291">
    <property type="entry name" value="NAD(P)-bd_dom_sf"/>
</dbReference>
<dbReference type="Gene3D" id="3.40.366.10">
    <property type="entry name" value="Malonyl-Coenzyme A Acyl Carrier Protein, domain 2"/>
    <property type="match status" value="1"/>
</dbReference>
<dbReference type="SMART" id="SM00825">
    <property type="entry name" value="PKS_KS"/>
    <property type="match status" value="1"/>
</dbReference>
<dbReference type="Pfam" id="PF08242">
    <property type="entry name" value="Methyltransf_12"/>
    <property type="match status" value="1"/>
</dbReference>
<evidence type="ECO:0000256" key="3">
    <source>
        <dbReference type="ARBA" id="ARBA00022679"/>
    </source>
</evidence>
<keyword evidence="13" id="KW-1185">Reference proteome</keyword>
<dbReference type="OrthoDB" id="329835at2759"/>
<dbReference type="SUPFAM" id="SSF55048">
    <property type="entry name" value="Probable ACP-binding domain of malonyl-CoA ACP transacylase"/>
    <property type="match status" value="1"/>
</dbReference>
<dbReference type="SMART" id="SM00822">
    <property type="entry name" value="PKS_KR"/>
    <property type="match status" value="1"/>
</dbReference>
<dbReference type="PROSITE" id="PS00606">
    <property type="entry name" value="KS3_1"/>
    <property type="match status" value="1"/>
</dbReference>
<dbReference type="SUPFAM" id="SSF50129">
    <property type="entry name" value="GroES-like"/>
    <property type="match status" value="1"/>
</dbReference>
<dbReference type="GO" id="GO:0030639">
    <property type="term" value="P:polyketide biosynthetic process"/>
    <property type="evidence" value="ECO:0007669"/>
    <property type="project" value="UniProtKB-ARBA"/>
</dbReference>
<dbReference type="SUPFAM" id="SSF52151">
    <property type="entry name" value="FabD/lysophospholipase-like"/>
    <property type="match status" value="1"/>
</dbReference>
<dbReference type="InterPro" id="IPR049900">
    <property type="entry name" value="PKS_mFAS_DH"/>
</dbReference>
<dbReference type="SUPFAM" id="SSF47336">
    <property type="entry name" value="ACP-like"/>
    <property type="match status" value="1"/>
</dbReference>
<keyword evidence="2" id="KW-0597">Phosphoprotein</keyword>
<gene>
    <name evidence="12" type="ORF">BJ875DRAFT_415989</name>
</gene>
<dbReference type="PROSITE" id="PS50075">
    <property type="entry name" value="CARRIER"/>
    <property type="match status" value="1"/>
</dbReference>
<proteinExistence type="predicted"/>
<name>A0A9P7YS13_9HELO</name>
<dbReference type="Pfam" id="PF02801">
    <property type="entry name" value="Ketoacyl-synt_C"/>
    <property type="match status" value="1"/>
</dbReference>
<keyword evidence="4" id="KW-0521">NADP</keyword>
<evidence type="ECO:0000313" key="13">
    <source>
        <dbReference type="Proteomes" id="UP000824998"/>
    </source>
</evidence>
<dbReference type="Pfam" id="PF00698">
    <property type="entry name" value="Acyl_transf_1"/>
    <property type="match status" value="1"/>
</dbReference>
<dbReference type="Gene3D" id="3.40.50.720">
    <property type="entry name" value="NAD(P)-binding Rossmann-like Domain"/>
    <property type="match status" value="1"/>
</dbReference>
<dbReference type="PANTHER" id="PTHR43775:SF29">
    <property type="entry name" value="ASPERFURANONE POLYKETIDE SYNTHASE AFOG-RELATED"/>
    <property type="match status" value="1"/>
</dbReference>
<dbReference type="SUPFAM" id="SSF53901">
    <property type="entry name" value="Thiolase-like"/>
    <property type="match status" value="1"/>
</dbReference>
<feature type="domain" description="Carrier" evidence="9">
    <location>
        <begin position="2495"/>
        <end position="2572"/>
    </location>
</feature>
<dbReference type="GO" id="GO:0004315">
    <property type="term" value="F:3-oxoacyl-[acyl-carrier-protein] synthase activity"/>
    <property type="evidence" value="ECO:0007669"/>
    <property type="project" value="InterPro"/>
</dbReference>
<dbReference type="SMART" id="SM00823">
    <property type="entry name" value="PKS_PP"/>
    <property type="match status" value="1"/>
</dbReference>
<dbReference type="GO" id="GO:0016491">
    <property type="term" value="F:oxidoreductase activity"/>
    <property type="evidence" value="ECO:0007669"/>
    <property type="project" value="UniProtKB-KW"/>
</dbReference>
<dbReference type="InterPro" id="IPR001227">
    <property type="entry name" value="Ac_transferase_dom_sf"/>
</dbReference>
<keyword evidence="1" id="KW-0596">Phosphopantetheine</keyword>
<evidence type="ECO:0008006" key="14">
    <source>
        <dbReference type="Google" id="ProtNLM"/>
    </source>
</evidence>
<dbReference type="InterPro" id="IPR020841">
    <property type="entry name" value="PKS_Beta-ketoAc_synthase_dom"/>
</dbReference>
<dbReference type="PANTHER" id="PTHR43775">
    <property type="entry name" value="FATTY ACID SYNTHASE"/>
    <property type="match status" value="1"/>
</dbReference>
<protein>
    <recommendedName>
        <fullName evidence="14">Carrier domain-containing protein</fullName>
    </recommendedName>
</protein>
<evidence type="ECO:0000256" key="5">
    <source>
        <dbReference type="ARBA" id="ARBA00023002"/>
    </source>
</evidence>
<dbReference type="InterPro" id="IPR014030">
    <property type="entry name" value="Ketoacyl_synth_N"/>
</dbReference>
<dbReference type="Proteomes" id="UP000824998">
    <property type="component" value="Unassembled WGS sequence"/>
</dbReference>
<keyword evidence="3" id="KW-0808">Transferase</keyword>
<dbReference type="InterPro" id="IPR029063">
    <property type="entry name" value="SAM-dependent_MTases_sf"/>
</dbReference>
<dbReference type="InterPro" id="IPR016036">
    <property type="entry name" value="Malonyl_transacylase_ACP-bd"/>
</dbReference>
<evidence type="ECO:0000256" key="7">
    <source>
        <dbReference type="ARBA" id="ARBA00023315"/>
    </source>
</evidence>
<dbReference type="CDD" id="cd00833">
    <property type="entry name" value="PKS"/>
    <property type="match status" value="1"/>
</dbReference>
<dbReference type="InterPro" id="IPR006162">
    <property type="entry name" value="Ppantetheine_attach_site"/>
</dbReference>
<dbReference type="Pfam" id="PF23114">
    <property type="entry name" value="NAD-bd_HRPKS_sdrA"/>
    <property type="match status" value="1"/>
</dbReference>
<dbReference type="CDD" id="cd05195">
    <property type="entry name" value="enoyl_red"/>
    <property type="match status" value="1"/>
</dbReference>
<keyword evidence="7" id="KW-0012">Acyltransferase</keyword>
<dbReference type="Gene3D" id="3.10.129.110">
    <property type="entry name" value="Polyketide synthase dehydratase"/>
    <property type="match status" value="1"/>
</dbReference>
<feature type="active site" description="Proton donor; for dehydratase activity" evidence="8">
    <location>
        <position position="1210"/>
    </location>
</feature>
<dbReference type="Pfam" id="PF00109">
    <property type="entry name" value="ketoacyl-synt"/>
    <property type="match status" value="1"/>
</dbReference>
<dbReference type="EMBL" id="MU251368">
    <property type="protein sequence ID" value="KAG9238586.1"/>
    <property type="molecule type" value="Genomic_DNA"/>
</dbReference>
<dbReference type="InterPro" id="IPR016035">
    <property type="entry name" value="Acyl_Trfase/lysoPLipase"/>
</dbReference>
<evidence type="ECO:0000256" key="8">
    <source>
        <dbReference type="PROSITE-ProRule" id="PRU01363"/>
    </source>
</evidence>
<dbReference type="InterPro" id="IPR016039">
    <property type="entry name" value="Thiolase-like"/>
</dbReference>
<dbReference type="InterPro" id="IPR009081">
    <property type="entry name" value="PP-bd_ACP"/>
</dbReference>
<dbReference type="InterPro" id="IPR014043">
    <property type="entry name" value="Acyl_transferase_dom"/>
</dbReference>
<dbReference type="PROSITE" id="PS52019">
    <property type="entry name" value="PKS_MFAS_DH"/>
    <property type="match status" value="1"/>
</dbReference>
<keyword evidence="6" id="KW-0511">Multifunctional enzyme</keyword>
<dbReference type="InterPro" id="IPR057326">
    <property type="entry name" value="KR_dom"/>
</dbReference>
<dbReference type="Pfam" id="PF14765">
    <property type="entry name" value="PS-DH"/>
    <property type="match status" value="1"/>
</dbReference>
<evidence type="ECO:0000259" key="10">
    <source>
        <dbReference type="PROSITE" id="PS52004"/>
    </source>
</evidence>
<feature type="domain" description="Ketosynthase family 3 (KS3)" evidence="10">
    <location>
        <begin position="7"/>
        <end position="432"/>
    </location>
</feature>
<evidence type="ECO:0000256" key="4">
    <source>
        <dbReference type="ARBA" id="ARBA00022857"/>
    </source>
</evidence>
<dbReference type="GO" id="GO:0006633">
    <property type="term" value="P:fatty acid biosynthetic process"/>
    <property type="evidence" value="ECO:0007669"/>
    <property type="project" value="InterPro"/>
</dbReference>
<feature type="region of interest" description="N-terminal hotdog fold" evidence="8">
    <location>
        <begin position="987"/>
        <end position="1119"/>
    </location>
</feature>
<dbReference type="InterPro" id="IPR018201">
    <property type="entry name" value="Ketoacyl_synth_AS"/>
</dbReference>
<dbReference type="SMART" id="SM00829">
    <property type="entry name" value="PKS_ER"/>
    <property type="match status" value="1"/>
</dbReference>
<feature type="region of interest" description="C-terminal hotdog fold" evidence="8">
    <location>
        <begin position="1144"/>
        <end position="1300"/>
    </location>
</feature>
<feature type="active site" description="Proton acceptor; for dehydratase activity" evidence="8">
    <location>
        <position position="1019"/>
    </location>
</feature>
<dbReference type="GO" id="GO:0004312">
    <property type="term" value="F:fatty acid synthase activity"/>
    <property type="evidence" value="ECO:0007669"/>
    <property type="project" value="TreeGrafter"/>
</dbReference>
<dbReference type="SMART" id="SM00827">
    <property type="entry name" value="PKS_AT"/>
    <property type="match status" value="1"/>
</dbReference>
<dbReference type="Pfam" id="PF23297">
    <property type="entry name" value="ACP_SdgA_C"/>
    <property type="match status" value="1"/>
</dbReference>
<reference evidence="12" key="1">
    <citation type="journal article" date="2021" name="IMA Fungus">
        <title>Genomic characterization of three marine fungi, including Emericellopsis atlantica sp. nov. with signatures of a generalist lifestyle and marine biomass degradation.</title>
        <authorList>
            <person name="Hagestad O.C."/>
            <person name="Hou L."/>
            <person name="Andersen J.H."/>
            <person name="Hansen E.H."/>
            <person name="Altermark B."/>
            <person name="Li C."/>
            <person name="Kuhnert E."/>
            <person name="Cox R.J."/>
            <person name="Crous P.W."/>
            <person name="Spatafora J.W."/>
            <person name="Lail K."/>
            <person name="Amirebrahimi M."/>
            <person name="Lipzen A."/>
            <person name="Pangilinan J."/>
            <person name="Andreopoulos W."/>
            <person name="Hayes R.D."/>
            <person name="Ng V."/>
            <person name="Grigoriev I.V."/>
            <person name="Jackson S.A."/>
            <person name="Sutton T.D.S."/>
            <person name="Dobson A.D.W."/>
            <person name="Rama T."/>
        </authorList>
    </citation>
    <scope>NUCLEOTIDE SEQUENCE</scope>
    <source>
        <strain evidence="12">TRa018bII</strain>
    </source>
</reference>
<dbReference type="InterPro" id="IPR032821">
    <property type="entry name" value="PKS_assoc"/>
</dbReference>
<dbReference type="InterPro" id="IPR014031">
    <property type="entry name" value="Ketoacyl_synth_C"/>
</dbReference>
<dbReference type="InterPro" id="IPR042104">
    <property type="entry name" value="PKS_dehydratase_sf"/>
</dbReference>
<dbReference type="InterPro" id="IPR020807">
    <property type="entry name" value="PKS_DH"/>
</dbReference>
<dbReference type="CDD" id="cd02440">
    <property type="entry name" value="AdoMet_MTases"/>
    <property type="match status" value="1"/>
</dbReference>
<keyword evidence="5" id="KW-0560">Oxidoreductase</keyword>
<dbReference type="Pfam" id="PF08659">
    <property type="entry name" value="KR"/>
    <property type="match status" value="1"/>
</dbReference>
<dbReference type="Gene3D" id="3.90.180.10">
    <property type="entry name" value="Medium-chain alcohol dehydrogenases, catalytic domain"/>
    <property type="match status" value="1"/>
</dbReference>
<dbReference type="InterPro" id="IPR056501">
    <property type="entry name" value="NAD-bd_HRPKS_sdrA"/>
</dbReference>
<dbReference type="PROSITE" id="PS00012">
    <property type="entry name" value="PHOSPHOPANTETHEINE"/>
    <property type="match status" value="1"/>
</dbReference>
<evidence type="ECO:0000256" key="1">
    <source>
        <dbReference type="ARBA" id="ARBA00022450"/>
    </source>
</evidence>
<dbReference type="InterPro" id="IPR011032">
    <property type="entry name" value="GroES-like_sf"/>
</dbReference>
<dbReference type="SMART" id="SM00826">
    <property type="entry name" value="PKS_DH"/>
    <property type="match status" value="1"/>
</dbReference>
<evidence type="ECO:0000256" key="6">
    <source>
        <dbReference type="ARBA" id="ARBA00023268"/>
    </source>
</evidence>
<dbReference type="InterPro" id="IPR020843">
    <property type="entry name" value="ER"/>
</dbReference>
<accession>A0A9P7YS13</accession>
<evidence type="ECO:0000313" key="12">
    <source>
        <dbReference type="EMBL" id="KAG9238586.1"/>
    </source>
</evidence>
<dbReference type="SUPFAM" id="SSF51735">
    <property type="entry name" value="NAD(P)-binding Rossmann-fold domains"/>
    <property type="match status" value="2"/>
</dbReference>
<dbReference type="InterPro" id="IPR049552">
    <property type="entry name" value="PKS_DH_N"/>
</dbReference>
<dbReference type="InterPro" id="IPR013217">
    <property type="entry name" value="Methyltransf_12"/>
</dbReference>
<dbReference type="SUPFAM" id="SSF53335">
    <property type="entry name" value="S-adenosyl-L-methionine-dependent methyltransferases"/>
    <property type="match status" value="1"/>
</dbReference>
<sequence>MTKLESMEPLAIVGLSLRFPEDATSPDGLWKIMAEKRCVMTEMPRERVNMDAFYHPDKERVDTVNFRGGHFLKEDLGAFDAPFFSISPAEAESMDPQQRLMLEITYCALENAGIPIESISGTKAAVFTGSFADDFKILSLKDTERMSKYTASGNTFSILANRISWAFNLKGPSLHTDTACSSSLVALHLACQSLQSKELTMAIVGGSNIMVSIEQCLLLSNLNLVSPDSKSFSFDQRANGYGRGEGAGIVVIKRLQDAVDNGDTIRAVIRATGTNQDGRTSSLTTPSQGSQEALIRDTYKSSGLDFHTTAFVEAHGTGTAVGDPIEAAAIGNVLGKGRSPDCPLYIGAIKSNIGHLEGASGVAGLIKTVLALEKGVIPPNTNFDSVNPNIKADELHLAFPQQCTPWPVKGLRRASINSFGFGGSNAHVVLDDAFNFMGLRGIKGHHNSATTSHLIDRTFISPGVQISSSDSASTSDFDTAPKWESASGSEVIIHAVSTGFPKLLVWSTSDESGMDRLVALYADHFSRPEAISTRESTYMRDLAYTLAIRRSSLAWKSFSIAKSHLSLHDLKSMISKPVRTRSNHGLGFVFTGQGAQFAKMGCDLLSFEQFRQSLKLVEAHLLSFGCQWILLDELLKENSITNIDKPELSQTLCTAIQIAMVDLLRSFGVRPKIVIGHSSGEIAASYASGALSMKSACKVAYYRGQLASRLIQDSPTKGAMLATGLSSDKAMFYLEAAWVEFPAEDVVVACINSPRSVTLSGDEIAIDRLRTTLDRDGVFNRRLRVQVAYHSPQMAQISNVYLSMLNDLEPSDESNETQTDMISSVTNHAIPHVDLRQGKYWVRNMVSPVRFSEALTKAVSHTQSVGASHDSTKGMQQLFDLLEIGPQSALKGPIKDTLKAITLEQKVDYHSLLERNSDGINTFYNAIGRLHCLGYPVDLVKFNSECQNDTPLKVLVDLPYYPFNHSSILWHESALGKRYRLRQNPRLDLLGTPCLDSKPQEMTWRKITRVSETPWIQDHVVNESPIYPAAGFMAMVIEAAHQISNPKKSVSGYIILEAVFISPLRLNSTNEGVESVLKMRPLADEFRVNSDIEEFTISSLQEKWDVNARGKIEIQYDNEDKSLGLSLDIIRASETVQNGTKRCMQNIPKTQVYKGFDKMGLKFGPTFQTLNQIHIGEGLEASADVYPFEWKEEDGSNHVQSHVIHPITLDALLQTILVAITRGTNADMPTAVPTRIGSLWICGGGASNPNISDIKVYGTGKHTSSGGTVSTAYATDGETGETLIILEDLETTFVDSIANPEVVGKAKLCYNIGWKPDIDMANQSIIDYCRQGSLPSSLGQFYDDLSILLLHFCLTIQTKMDASKLDKNRPHFAKYIRWVDSQAASLNLDLKLKKDISSNENINSVMQRVGNANYEGKMFVEVGTSILKILEGRVDPLEVIFETDLASNYYQEMNDRLCTPLARLMEIISFKHPGMKILEIGAGTGATTNHIVNSAVIHQADDVTMTAVNTYDFTDISKSFFETARAQFTRPGTLFRFMILDISLDPVGQGFEEHSYDLVVAANVLHATEKLDVTVQNARKLLKNGGKLLLLEITKNSWASQFMFGTLPGWWLSTDNYRTSGPCISSAEWDLVLRRNGFSGTDIVVNDCDDPKTHNYSIIVSTAEEVMELRVSNPSLGPESFILIGNDKQEEENVARRLLQKLQFCGRHATKIVKLRDLPSYDFADKSCICLVELKRPVLVYLEEESFYEIRSLLTGCNDVLWVRGSRGSEENWQMIDGLSRVIRTEYEDMKFVTLAIDNSLNPETLVDNIFRISQHISKSSLDHMELEYREMDGMISINRAIAADYLDTHIQSLWETKQTTSQKLVDSPPLKLDPFMTPQLSSLVEDKINTEVRWGEIQVEVKAIGLDSSQFQSNKGSSADDLLVAYAGVVINSGEGTDLRIGERVYGLCAGIIRTFVTCNHQLLCRMPTSFSFEEACSSTYAFSVAYHALIELADLGRNQTLLIEFAADGPGLAALKLAQYIGATAYVTVDTEEQKRFLFDDHNVPENRIFNSPNSSSVQDILSITPPGVDLIFTSPSGSSKIAWVEFVSPCGHFIQMYQGGNRLPEVASARNVAMHTVDMAFISVTHPARIRKILEATWLLTRGNIIQPLAPVKVHSISNFRTALEQLSSVGNVGQTVLSLSYHDVIETTIQKRPLYMFESNATYVIAGGFGGLARSIARWMTSRGAKNLILLSRSGPKPGAPQDLVEDLTRQGICVKCPKCDICSAEQLSMVLKTYENVLPPIKGCIQGSMVLQDSSFMNMTYDQWITTIKPRVQGTWNLHSLLPKGMDFFVLLSSLTGIMGNGGQANYAAGNTYMDALAHSRIATGEKAVSLDLGWIQDQGIVAENEQLQKVLESAGFLIPISQPNLLGILDYYCNPSLELNQMNCQAIVGVASPTYSKSRGKEVHSILRRSLWRSLKLCEGQEGVTSAVTKYERKTNYEEILNNAKSHSEAAGVIEQALLEKLSISLDIPSDSIHPRKPIHTYGVDSLLAVGLRNWFKKEFRSNVSVFDIVSNSSLASVVSLVVSRSDWYLQE</sequence>
<evidence type="ECO:0000259" key="9">
    <source>
        <dbReference type="PROSITE" id="PS50075"/>
    </source>
</evidence>
<dbReference type="Pfam" id="PF21089">
    <property type="entry name" value="PKS_DH_N"/>
    <property type="match status" value="1"/>
</dbReference>
<dbReference type="Gene3D" id="3.40.47.10">
    <property type="match status" value="1"/>
</dbReference>